<dbReference type="RefSeq" id="WP_077848033.1">
    <property type="nucleotide sequence ID" value="NZ_LZZM01000179.1"/>
</dbReference>
<dbReference type="STRING" id="29367.CLPUN_29540"/>
<name>A0A1S8TDL5_9CLOT</name>
<evidence type="ECO:0008006" key="4">
    <source>
        <dbReference type="Google" id="ProtNLM"/>
    </source>
</evidence>
<keyword evidence="1" id="KW-1133">Transmembrane helix</keyword>
<dbReference type="EMBL" id="LZZM01000179">
    <property type="protein sequence ID" value="OOM75917.1"/>
    <property type="molecule type" value="Genomic_DNA"/>
</dbReference>
<proteinExistence type="predicted"/>
<accession>A0A1S8TDL5</accession>
<feature type="transmembrane region" description="Helical" evidence="1">
    <location>
        <begin position="6"/>
        <end position="27"/>
    </location>
</feature>
<feature type="transmembrane region" description="Helical" evidence="1">
    <location>
        <begin position="34"/>
        <end position="53"/>
    </location>
</feature>
<feature type="transmembrane region" description="Helical" evidence="1">
    <location>
        <begin position="122"/>
        <end position="140"/>
    </location>
</feature>
<gene>
    <name evidence="2" type="ORF">CLPUN_29540</name>
</gene>
<protein>
    <recommendedName>
        <fullName evidence="4">2TM domain-containing protein</fullName>
    </recommendedName>
</protein>
<dbReference type="OrthoDB" id="2082317at2"/>
<comment type="caution">
    <text evidence="2">The sequence shown here is derived from an EMBL/GenBank/DDBJ whole genome shotgun (WGS) entry which is preliminary data.</text>
</comment>
<feature type="transmembrane region" description="Helical" evidence="1">
    <location>
        <begin position="152"/>
        <end position="172"/>
    </location>
</feature>
<keyword evidence="1" id="KW-0812">Transmembrane</keyword>
<sequence length="175" mass="19908">MLAALIIVCEVGFWILVLLGLIIRYVFRRKKLGSLLLLLTPVIDVLLLITTVIDLRNGVIATPFHGLAAIYIGISLSFGNKMIRWADERFAYGFANGTPPIKPPKHGIEHALYERKNWYTHLLAWIIGSVLLYGMILFVGNSNKTTNLLQTIQMWGIILSIDFLYSFSYTLWPRK</sequence>
<keyword evidence="3" id="KW-1185">Reference proteome</keyword>
<dbReference type="AlphaFoldDB" id="A0A1S8TDL5"/>
<dbReference type="Proteomes" id="UP000190890">
    <property type="component" value="Unassembled WGS sequence"/>
</dbReference>
<evidence type="ECO:0000313" key="2">
    <source>
        <dbReference type="EMBL" id="OOM75917.1"/>
    </source>
</evidence>
<keyword evidence="1" id="KW-0472">Membrane</keyword>
<evidence type="ECO:0000256" key="1">
    <source>
        <dbReference type="SAM" id="Phobius"/>
    </source>
</evidence>
<organism evidence="2 3">
    <name type="scientific">Clostridium puniceum</name>
    <dbReference type="NCBI Taxonomy" id="29367"/>
    <lineage>
        <taxon>Bacteria</taxon>
        <taxon>Bacillati</taxon>
        <taxon>Bacillota</taxon>
        <taxon>Clostridia</taxon>
        <taxon>Eubacteriales</taxon>
        <taxon>Clostridiaceae</taxon>
        <taxon>Clostridium</taxon>
    </lineage>
</organism>
<reference evidence="2 3" key="1">
    <citation type="submission" date="2016-05" db="EMBL/GenBank/DDBJ databases">
        <title>Microbial solvent formation.</title>
        <authorList>
            <person name="Poehlein A."/>
            <person name="Montoya Solano J.D."/>
            <person name="Flitsch S."/>
            <person name="Krabben P."/>
            <person name="Duerre P."/>
            <person name="Daniel R."/>
        </authorList>
    </citation>
    <scope>NUCLEOTIDE SEQUENCE [LARGE SCALE GENOMIC DNA]</scope>
    <source>
        <strain evidence="2 3">DSM 2619</strain>
    </source>
</reference>
<evidence type="ECO:0000313" key="3">
    <source>
        <dbReference type="Proteomes" id="UP000190890"/>
    </source>
</evidence>
<feature type="transmembrane region" description="Helical" evidence="1">
    <location>
        <begin position="59"/>
        <end position="79"/>
    </location>
</feature>